<dbReference type="HOGENOM" id="CLU_013929_6_0_1"/>
<evidence type="ECO:0000313" key="5">
    <source>
        <dbReference type="EMBL" id="EMD68150.1"/>
    </source>
</evidence>
<feature type="compositionally biased region" description="Low complexity" evidence="2">
    <location>
        <begin position="314"/>
        <end position="333"/>
    </location>
</feature>
<name>M2RS62_COCSN</name>
<dbReference type="InterPro" id="IPR004875">
    <property type="entry name" value="DDE_SF_endonuclease_dom"/>
</dbReference>
<evidence type="ECO:0000313" key="4">
    <source>
        <dbReference type="EMBL" id="EMD58073.1"/>
    </source>
</evidence>
<dbReference type="GeneID" id="19137041"/>
<dbReference type="GeneID" id="19140171"/>
<reference evidence="4" key="2">
    <citation type="submission" date="2012-05" db="EMBL/GenBank/DDBJ databases">
        <title>Comparative genome structure, secondary metabolite and effector coding capacity across Cochliobolus pathogens.</title>
        <authorList>
            <consortium name="US DOE Joint Genome Institute (JGI-PGF)"/>
            <person name="Condon B.J."/>
            <person name="Leng Y."/>
            <person name="Wu D."/>
            <person name="Bushley K.E."/>
            <person name="Ohm R.A."/>
            <person name="Otillar R."/>
            <person name="Martin J."/>
            <person name="Schackwitz W."/>
            <person name="Grimwood J."/>
            <person name="MohdZainudin N."/>
            <person name="Xue C."/>
            <person name="Wang R."/>
            <person name="Dhillon B."/>
            <person name="Tu Z.J."/>
            <person name="Steffenson B.J."/>
            <person name="Salamov A."/>
            <person name="Sun H."/>
            <person name="Lowry S."/>
            <person name="LaButti K."/>
            <person name="Han J."/>
            <person name="Copeland A."/>
            <person name="Lindquist E."/>
            <person name="Lucas S."/>
            <person name="Barry K."/>
            <person name="Schmutz J."/>
            <person name="Baker S."/>
            <person name="Grigoriev I.V."/>
            <person name="Zhong S."/>
            <person name="Turgeon B.G."/>
        </authorList>
    </citation>
    <scope>NUCLEOTIDE SEQUENCE</scope>
    <source>
        <strain evidence="4">ND90Pr</strain>
    </source>
</reference>
<dbReference type="Pfam" id="PF03184">
    <property type="entry name" value="DDE_1"/>
    <property type="match status" value="1"/>
</dbReference>
<dbReference type="STRING" id="665912.M2RS62"/>
<organism evidence="4 6">
    <name type="scientific">Cochliobolus sativus (strain ND90Pr / ATCC 201652)</name>
    <name type="common">Common root rot and spot blotch fungus</name>
    <name type="synonym">Bipolaris sorokiniana</name>
    <dbReference type="NCBI Taxonomy" id="665912"/>
    <lineage>
        <taxon>Eukaryota</taxon>
        <taxon>Fungi</taxon>
        <taxon>Dikarya</taxon>
        <taxon>Ascomycota</taxon>
        <taxon>Pezizomycotina</taxon>
        <taxon>Dothideomycetes</taxon>
        <taxon>Pleosporomycetidae</taxon>
        <taxon>Pleosporales</taxon>
        <taxon>Pleosporineae</taxon>
        <taxon>Pleosporaceae</taxon>
        <taxon>Bipolaris</taxon>
    </lineage>
</organism>
<dbReference type="OrthoDB" id="3795213at2759"/>
<feature type="domain" description="DDE-1" evidence="3">
    <location>
        <begin position="1"/>
        <end position="92"/>
    </location>
</feature>
<reference evidence="6" key="3">
    <citation type="journal article" date="2013" name="PLoS Genet.">
        <title>Comparative genome structure, secondary metabolite, and effector coding capacity across Cochliobolus pathogens.</title>
        <authorList>
            <person name="Condon B.J."/>
            <person name="Leng Y."/>
            <person name="Wu D."/>
            <person name="Bushley K.E."/>
            <person name="Ohm R.A."/>
            <person name="Otillar R."/>
            <person name="Martin J."/>
            <person name="Schackwitz W."/>
            <person name="Grimwood J."/>
            <person name="MohdZainudin N."/>
            <person name="Xue C."/>
            <person name="Wang R."/>
            <person name="Manning V.A."/>
            <person name="Dhillon B."/>
            <person name="Tu Z.J."/>
            <person name="Steffenson B.J."/>
            <person name="Salamov A."/>
            <person name="Sun H."/>
            <person name="Lowry S."/>
            <person name="LaButti K."/>
            <person name="Han J."/>
            <person name="Copeland A."/>
            <person name="Lindquist E."/>
            <person name="Barry K."/>
            <person name="Schmutz J."/>
            <person name="Baker S.E."/>
            <person name="Ciuffetti L.M."/>
            <person name="Grigoriev I.V."/>
            <person name="Zhong S."/>
            <person name="Turgeon B.G."/>
        </authorList>
    </citation>
    <scope>NUCLEOTIDE SEQUENCE [LARGE SCALE GENOMIC DNA]</scope>
    <source>
        <strain evidence="6">ND90Pr / ATCC 201652</strain>
    </source>
</reference>
<dbReference type="KEGG" id="bsc:COCSADRAFT_33116"/>
<dbReference type="GO" id="GO:0003676">
    <property type="term" value="F:nucleic acid binding"/>
    <property type="evidence" value="ECO:0007669"/>
    <property type="project" value="InterPro"/>
</dbReference>
<evidence type="ECO:0000256" key="2">
    <source>
        <dbReference type="SAM" id="MobiDB-lite"/>
    </source>
</evidence>
<evidence type="ECO:0000256" key="1">
    <source>
        <dbReference type="SAM" id="Coils"/>
    </source>
</evidence>
<dbReference type="RefSeq" id="XP_007706227.1">
    <property type="nucleotide sequence ID" value="XM_007708037.1"/>
</dbReference>
<dbReference type="EMBL" id="KB445638">
    <property type="protein sequence ID" value="EMD68150.1"/>
    <property type="molecule type" value="Genomic_DNA"/>
</dbReference>
<protein>
    <recommendedName>
        <fullName evidence="3">DDE-1 domain-containing protein</fullName>
    </recommendedName>
</protein>
<sequence length="341" mass="38954">MDGHHSHITMDFIDYCDQNKILLAIFPPHSTHTLQPLDIGLFKPLSTAYSNELSNFTDTSQGLIPFTKSHFFPIFWRAWCAAFKESSILHAFRATGLSPFNPEVILQKFRTIATNSDRDVSVESASNWRAIRQLLNQSTSSRSISALNRILMKLSADTAFLQRENEQLRAALIDERQRKERIQPGTLELSDDYHGGATFWSPRKVREARRQYEQKQRDHEELQRQKAIAVKAREERKLLKAQELDARRRARAQAKLDRERQKAEAAAHRIARQAAHKRLQKAIKISQRGKKPTFKRSTELASKNIIVGSSSGGAQRANRSAAPPSPRSRSGRPIKLPIKYQ</sequence>
<dbReference type="KEGG" id="bsc:COCSADRAFT_42126"/>
<proteinExistence type="predicted"/>
<dbReference type="AlphaFoldDB" id="M2RS62"/>
<dbReference type="EMBL" id="KB445759">
    <property type="protein sequence ID" value="EMD58073.1"/>
    <property type="molecule type" value="Genomic_DNA"/>
</dbReference>
<evidence type="ECO:0000313" key="6">
    <source>
        <dbReference type="Proteomes" id="UP000016934"/>
    </source>
</evidence>
<keyword evidence="6" id="KW-1185">Reference proteome</keyword>
<dbReference type="Proteomes" id="UP000016934">
    <property type="component" value="Unassembled WGS sequence"/>
</dbReference>
<feature type="region of interest" description="Disordered" evidence="2">
    <location>
        <begin position="287"/>
        <end position="341"/>
    </location>
</feature>
<evidence type="ECO:0000259" key="3">
    <source>
        <dbReference type="Pfam" id="PF03184"/>
    </source>
</evidence>
<keyword evidence="1" id="KW-0175">Coiled coil</keyword>
<feature type="coiled-coil region" evidence="1">
    <location>
        <begin position="151"/>
        <end position="178"/>
    </location>
</feature>
<gene>
    <name evidence="5" type="ORF">COCSADRAFT_33116</name>
    <name evidence="4" type="ORF">COCSADRAFT_42126</name>
</gene>
<feature type="coiled-coil region" evidence="1">
    <location>
        <begin position="205"/>
        <end position="269"/>
    </location>
</feature>
<accession>M2RS62</accession>
<dbReference type="RefSeq" id="XP_007695455.1">
    <property type="nucleotide sequence ID" value="XM_007697265.1"/>
</dbReference>
<reference evidence="4 6" key="1">
    <citation type="journal article" date="2012" name="PLoS Pathog.">
        <title>Diverse lifestyles and strategies of plant pathogenesis encoded in the genomes of eighteen Dothideomycetes fungi.</title>
        <authorList>
            <person name="Ohm R.A."/>
            <person name="Feau N."/>
            <person name="Henrissat B."/>
            <person name="Schoch C.L."/>
            <person name="Horwitz B.A."/>
            <person name="Barry K.W."/>
            <person name="Condon B.J."/>
            <person name="Copeland A.C."/>
            <person name="Dhillon B."/>
            <person name="Glaser F."/>
            <person name="Hesse C.N."/>
            <person name="Kosti I."/>
            <person name="LaButti K."/>
            <person name="Lindquist E.A."/>
            <person name="Lucas S."/>
            <person name="Salamov A.A."/>
            <person name="Bradshaw R.E."/>
            <person name="Ciuffetti L."/>
            <person name="Hamelin R.C."/>
            <person name="Kema G.H.J."/>
            <person name="Lawrence C."/>
            <person name="Scott J.A."/>
            <person name="Spatafora J.W."/>
            <person name="Turgeon B.G."/>
            <person name="de Wit P.J.G.M."/>
            <person name="Zhong S."/>
            <person name="Goodwin S.B."/>
            <person name="Grigoriev I.V."/>
        </authorList>
    </citation>
    <scope>NUCLEOTIDE SEQUENCE [LARGE SCALE GENOMIC DNA]</scope>
    <source>
        <strain evidence="4">ND90Pr</strain>
        <strain evidence="6">ND90Pr / ATCC 201652</strain>
    </source>
</reference>